<evidence type="ECO:0000313" key="1">
    <source>
        <dbReference type="EMBL" id="SMX30620.1"/>
    </source>
</evidence>
<dbReference type="Proteomes" id="UP000225972">
    <property type="component" value="Unassembled WGS sequence"/>
</dbReference>
<organism evidence="1 2">
    <name type="scientific">Pelagimonas phthalicica</name>
    <dbReference type="NCBI Taxonomy" id="1037362"/>
    <lineage>
        <taxon>Bacteria</taxon>
        <taxon>Pseudomonadati</taxon>
        <taxon>Pseudomonadota</taxon>
        <taxon>Alphaproteobacteria</taxon>
        <taxon>Rhodobacterales</taxon>
        <taxon>Roseobacteraceae</taxon>
        <taxon>Pelagimonas</taxon>
    </lineage>
</organism>
<protein>
    <submittedName>
        <fullName evidence="1">Uncharacterized protein</fullName>
    </submittedName>
</protein>
<dbReference type="EMBL" id="FXXP01000011">
    <property type="protein sequence ID" value="SMX30620.1"/>
    <property type="molecule type" value="Genomic_DNA"/>
</dbReference>
<name>A0A238JIW3_9RHOB</name>
<accession>A0A238JIW3</accession>
<evidence type="ECO:0000313" key="2">
    <source>
        <dbReference type="Proteomes" id="UP000225972"/>
    </source>
</evidence>
<sequence length="44" mass="4910">MSFQKPITAMTLQDVHAWATEAGNVDYANAIKRFPKKTDELALS</sequence>
<keyword evidence="2" id="KW-1185">Reference proteome</keyword>
<dbReference type="AlphaFoldDB" id="A0A238JIW3"/>
<reference evidence="2" key="1">
    <citation type="submission" date="2017-05" db="EMBL/GenBank/DDBJ databases">
        <authorList>
            <person name="Rodrigo-Torres L."/>
            <person name="Arahal R. D."/>
            <person name="Lucena T."/>
        </authorList>
    </citation>
    <scope>NUCLEOTIDE SEQUENCE [LARGE SCALE GENOMIC DNA]</scope>
    <source>
        <strain evidence="2">CECT 8649</strain>
    </source>
</reference>
<gene>
    <name evidence="1" type="ORF">TRP8649_04764</name>
</gene>
<proteinExistence type="predicted"/>